<reference evidence="2 3" key="1">
    <citation type="submission" date="2017-06" db="EMBL/GenBank/DDBJ databases">
        <title>Ant-infecting Ophiocordyceps genomes reveal a high diversity of potential behavioral manipulation genes and a possible major role for enterotoxins.</title>
        <authorList>
            <person name="De Bekker C."/>
            <person name="Evans H.C."/>
            <person name="Brachmann A."/>
            <person name="Hughes D.P."/>
        </authorList>
    </citation>
    <scope>NUCLEOTIDE SEQUENCE [LARGE SCALE GENOMIC DNA]</scope>
    <source>
        <strain evidence="2 3">Map64</strain>
    </source>
</reference>
<gene>
    <name evidence="2" type="ORF">CDD81_5211</name>
</gene>
<feature type="signal peptide" evidence="1">
    <location>
        <begin position="1"/>
        <end position="20"/>
    </location>
</feature>
<name>A0A2C5XV31_9HYPO</name>
<dbReference type="OrthoDB" id="10369003at2759"/>
<evidence type="ECO:0000313" key="3">
    <source>
        <dbReference type="Proteomes" id="UP000226192"/>
    </source>
</evidence>
<proteinExistence type="predicted"/>
<sequence length="352" mass="39224">MKRLGSKAAVFIALTSLLAGAVPSIFECARNPCYNDLLYMSGSTAHLKSDCLSGKLSPGIKDIVIARAFLPSNPGCGHESRRKTRTYTSNDFRPVCDCLIPALVPRHCDSTRCYTELFEAADKSILTLREQCGTYQGKDVSIPMSSLQSQPTCGAQHGDTLVLNEDDYRDVCNCIRSSYDKAYPASDRVISGHMLSEHYIDVFLHIIVLSKSSLRAKRYKRKGELESEFRHLVQPLAETGIKFVVKSIDLTVDATWAMGKNNEAMRKALHKGDNRDLNFYMIDTLNGMDRDFAPLTRTLKTYCTPPSMSDVWKSERIGDPILDGCIVTTGVTQHTTSMALQRWIGTCKLETK</sequence>
<feature type="chain" id="PRO_5012112394" evidence="1">
    <location>
        <begin position="21"/>
        <end position="352"/>
    </location>
</feature>
<keyword evidence="3" id="KW-1185">Reference proteome</keyword>
<dbReference type="EMBL" id="NJET01000399">
    <property type="protein sequence ID" value="PHH58564.1"/>
    <property type="molecule type" value="Genomic_DNA"/>
</dbReference>
<organism evidence="2 3">
    <name type="scientific">Ophiocordyceps australis</name>
    <dbReference type="NCBI Taxonomy" id="1399860"/>
    <lineage>
        <taxon>Eukaryota</taxon>
        <taxon>Fungi</taxon>
        <taxon>Dikarya</taxon>
        <taxon>Ascomycota</taxon>
        <taxon>Pezizomycotina</taxon>
        <taxon>Sordariomycetes</taxon>
        <taxon>Hypocreomycetidae</taxon>
        <taxon>Hypocreales</taxon>
        <taxon>Ophiocordycipitaceae</taxon>
        <taxon>Ophiocordyceps</taxon>
    </lineage>
</organism>
<dbReference type="AlphaFoldDB" id="A0A2C5XV31"/>
<dbReference type="Proteomes" id="UP000226192">
    <property type="component" value="Unassembled WGS sequence"/>
</dbReference>
<evidence type="ECO:0000256" key="1">
    <source>
        <dbReference type="SAM" id="SignalP"/>
    </source>
</evidence>
<evidence type="ECO:0000313" key="2">
    <source>
        <dbReference type="EMBL" id="PHH58564.1"/>
    </source>
</evidence>
<comment type="caution">
    <text evidence="2">The sequence shown here is derived from an EMBL/GenBank/DDBJ whole genome shotgun (WGS) entry which is preliminary data.</text>
</comment>
<keyword evidence="1" id="KW-0732">Signal</keyword>
<accession>A0A2C5XV31</accession>
<protein>
    <submittedName>
        <fullName evidence="2">Uncharacterized protein</fullName>
    </submittedName>
</protein>
<dbReference type="STRING" id="1399860.A0A2C5XV31"/>